<dbReference type="GO" id="GO:0016740">
    <property type="term" value="F:transferase activity"/>
    <property type="evidence" value="ECO:0007669"/>
    <property type="project" value="UniProtKB-KW"/>
</dbReference>
<dbReference type="PANTHER" id="PTHR22572">
    <property type="entry name" value="SUGAR-1-PHOSPHATE GUANYL TRANSFERASE"/>
    <property type="match status" value="1"/>
</dbReference>
<dbReference type="InterPro" id="IPR056729">
    <property type="entry name" value="GMPPB_C"/>
</dbReference>
<protein>
    <submittedName>
        <fullName evidence="5">NDP-sugar synthase</fullName>
    </submittedName>
</protein>
<feature type="domain" description="Nucleotidyl transferase" evidence="3">
    <location>
        <begin position="4"/>
        <end position="247"/>
    </location>
</feature>
<evidence type="ECO:0000259" key="4">
    <source>
        <dbReference type="Pfam" id="PF25087"/>
    </source>
</evidence>
<dbReference type="Pfam" id="PF25087">
    <property type="entry name" value="GMPPB_C"/>
    <property type="match status" value="1"/>
</dbReference>
<dbReference type="AlphaFoldDB" id="A0A7C2BK33"/>
<dbReference type="Gene3D" id="2.160.10.10">
    <property type="entry name" value="Hexapeptide repeat proteins"/>
    <property type="match status" value="1"/>
</dbReference>
<comment type="similarity">
    <text evidence="1">Belongs to the transferase hexapeptide repeat family.</text>
</comment>
<dbReference type="EMBL" id="DSJT01000005">
    <property type="protein sequence ID" value="HEF86971.1"/>
    <property type="molecule type" value="Genomic_DNA"/>
</dbReference>
<dbReference type="InterPro" id="IPR050486">
    <property type="entry name" value="Mannose-1P_guanyltransferase"/>
</dbReference>
<evidence type="ECO:0000259" key="3">
    <source>
        <dbReference type="Pfam" id="PF00483"/>
    </source>
</evidence>
<comment type="caution">
    <text evidence="5">The sequence shown here is derived from an EMBL/GenBank/DDBJ whole genome shotgun (WGS) entry which is preliminary data.</text>
</comment>
<dbReference type="PROSITE" id="PS00101">
    <property type="entry name" value="HEXAPEP_TRANSFERASES"/>
    <property type="match status" value="2"/>
</dbReference>
<organism evidence="5">
    <name type="scientific">Thermosphaera aggregans</name>
    <dbReference type="NCBI Taxonomy" id="54254"/>
    <lineage>
        <taxon>Archaea</taxon>
        <taxon>Thermoproteota</taxon>
        <taxon>Thermoprotei</taxon>
        <taxon>Desulfurococcales</taxon>
        <taxon>Desulfurococcaceae</taxon>
        <taxon>Thermosphaera</taxon>
    </lineage>
</organism>
<dbReference type="SUPFAM" id="SSF51161">
    <property type="entry name" value="Trimeric LpxA-like enzymes"/>
    <property type="match status" value="1"/>
</dbReference>
<reference evidence="5" key="1">
    <citation type="journal article" date="2020" name="mSystems">
        <title>Genome- and Community-Level Interaction Insights into Carbon Utilization and Element Cycling Functions of Hydrothermarchaeota in Hydrothermal Sediment.</title>
        <authorList>
            <person name="Zhou Z."/>
            <person name="Liu Y."/>
            <person name="Xu W."/>
            <person name="Pan J."/>
            <person name="Luo Z.H."/>
            <person name="Li M."/>
        </authorList>
    </citation>
    <scope>NUCLEOTIDE SEQUENCE [LARGE SCALE GENOMIC DNA]</scope>
    <source>
        <strain evidence="5">SpSt-23</strain>
    </source>
</reference>
<dbReference type="InterPro" id="IPR029044">
    <property type="entry name" value="Nucleotide-diphossugar_trans"/>
</dbReference>
<dbReference type="InterPro" id="IPR011004">
    <property type="entry name" value="Trimer_LpxA-like_sf"/>
</dbReference>
<dbReference type="InterPro" id="IPR018357">
    <property type="entry name" value="Hexapep_transf_CS"/>
</dbReference>
<keyword evidence="2" id="KW-0808">Transferase</keyword>
<feature type="domain" description="Mannose-1-phosphate guanyltransferase C-terminal" evidence="4">
    <location>
        <begin position="278"/>
        <end position="362"/>
    </location>
</feature>
<evidence type="ECO:0000256" key="1">
    <source>
        <dbReference type="ARBA" id="ARBA00007274"/>
    </source>
</evidence>
<evidence type="ECO:0000256" key="2">
    <source>
        <dbReference type="ARBA" id="ARBA00022679"/>
    </source>
</evidence>
<dbReference type="InterPro" id="IPR005835">
    <property type="entry name" value="NTP_transferase_dom"/>
</dbReference>
<gene>
    <name evidence="5" type="ORF">ENP55_01430</name>
</gene>
<dbReference type="Gene3D" id="3.90.550.10">
    <property type="entry name" value="Spore Coat Polysaccharide Biosynthesis Protein SpsA, Chain A"/>
    <property type="match status" value="1"/>
</dbReference>
<proteinExistence type="inferred from homology"/>
<evidence type="ECO:0000313" key="5">
    <source>
        <dbReference type="EMBL" id="HEF86971.1"/>
    </source>
</evidence>
<dbReference type="CDD" id="cd04181">
    <property type="entry name" value="NTP_transferase"/>
    <property type="match status" value="1"/>
</dbReference>
<dbReference type="Pfam" id="PF00483">
    <property type="entry name" value="NTP_transferase"/>
    <property type="match status" value="1"/>
</dbReference>
<sequence length="379" mass="42394">MPSAIILAGGLGSRLHPLTKTLPKPLIPLAGKPILQYIVDLLKTNGFDRLIVAARYLGHHIVDYYSGSKEVEVYLIDSKDTADVLRILADVISEDCFLVSMGDVLTNAPVLELYRDHVKNSAIATIGLKEVENPLPYGLVFLDERRRIVLFTEKPISLEVYLLSVAHYKYRVESSYWNLVNTGFYMFDDSILTILKENESLMDFGRHVFPFLLENDYELRGWIMPAETYWSDIGRIETYKEAAWDLLDNKVSGVQIPGVLKSSGIRVGDNVDLKGELIPPVYIGSNVVVEEGAKIGPYAIIEDDVVVGKNVTIHESIIWHKSLLMDESYVYDSILMNNVVVKPGVKIVSSVIGAGNVVSTDLYRQKLDVVKEVSPYAQD</sequence>
<accession>A0A7C2BK33</accession>
<dbReference type="SUPFAM" id="SSF53448">
    <property type="entry name" value="Nucleotide-diphospho-sugar transferases"/>
    <property type="match status" value="1"/>
</dbReference>
<name>A0A7C2BK33_9CREN</name>